<evidence type="ECO:0000313" key="2">
    <source>
        <dbReference type="EMBL" id="PAN26936.1"/>
    </source>
</evidence>
<feature type="compositionally biased region" description="Acidic residues" evidence="1">
    <location>
        <begin position="316"/>
        <end position="329"/>
    </location>
</feature>
<feature type="region of interest" description="Disordered" evidence="1">
    <location>
        <begin position="315"/>
        <end position="345"/>
    </location>
</feature>
<name>A0A2S3HNU3_9POAL</name>
<dbReference type="Gramene" id="PAN26936">
    <property type="protein sequence ID" value="PAN26936"/>
    <property type="gene ID" value="PAHAL_5G048500"/>
</dbReference>
<dbReference type="EMBL" id="CM008050">
    <property type="protein sequence ID" value="PAN26936.1"/>
    <property type="molecule type" value="Genomic_DNA"/>
</dbReference>
<evidence type="ECO:0000256" key="1">
    <source>
        <dbReference type="SAM" id="MobiDB-lite"/>
    </source>
</evidence>
<accession>A0A2S3HNU3</accession>
<dbReference type="Proteomes" id="UP000243499">
    <property type="component" value="Chromosome 5"/>
</dbReference>
<organism evidence="2">
    <name type="scientific">Panicum hallii</name>
    <dbReference type="NCBI Taxonomy" id="206008"/>
    <lineage>
        <taxon>Eukaryota</taxon>
        <taxon>Viridiplantae</taxon>
        <taxon>Streptophyta</taxon>
        <taxon>Embryophyta</taxon>
        <taxon>Tracheophyta</taxon>
        <taxon>Spermatophyta</taxon>
        <taxon>Magnoliopsida</taxon>
        <taxon>Liliopsida</taxon>
        <taxon>Poales</taxon>
        <taxon>Poaceae</taxon>
        <taxon>PACMAD clade</taxon>
        <taxon>Panicoideae</taxon>
        <taxon>Panicodae</taxon>
        <taxon>Paniceae</taxon>
        <taxon>Panicinae</taxon>
        <taxon>Panicum</taxon>
        <taxon>Panicum sect. Panicum</taxon>
    </lineage>
</organism>
<dbReference type="AlphaFoldDB" id="A0A2S3HNU3"/>
<protein>
    <submittedName>
        <fullName evidence="2">Uncharacterized protein</fullName>
    </submittedName>
</protein>
<gene>
    <name evidence="2" type="ORF">PAHAL_5G048500</name>
</gene>
<sequence length="372" mass="38843">MDAVVKRGYGGYGYSKPQVNYHRQNTEYVTTVVTEVNHMTVNDKPSCGGAGVQKQAAYKEKEEVFVEHDKGSAYGGCHGGGAAVHKQSSYKEEEYEGAAAGVKKDAYYKQEKYGEAAGGYGAGAHYGGAAGVNKQGGYKQEACGETDAGHYGGGGAGAVQTYAYDHQAAYGGAIGAAVQQHGYQKDAYAGAAKKNSYKHESSYGECDAAKYGSHYGYGGGAYKHHEKYGEADGGYGGAYYSGAGVKYGYSFTQLLCMLPSDITPWVQNLRVTGVGGGKAAGGYPLHHGGAYGYEAHGKASKTGFAGGYHHNKAYDCESESDSDESDCEEAFPPRGPTKQGGVHGYGAAYKHEKHGAGAGYGYGTCSPLSYGA</sequence>
<reference evidence="2" key="1">
    <citation type="submission" date="2018-04" db="EMBL/GenBank/DDBJ databases">
        <title>WGS assembly of Panicum hallii.</title>
        <authorList>
            <person name="Lovell J."/>
            <person name="Jenkins J."/>
            <person name="Lowry D."/>
            <person name="Mamidi S."/>
            <person name="Sreedasyam A."/>
            <person name="Weng X."/>
            <person name="Barry K."/>
            <person name="Bonette J."/>
            <person name="Campitelli B."/>
            <person name="Daum C."/>
            <person name="Gordon S."/>
            <person name="Gould B."/>
            <person name="Lipzen A."/>
            <person name="Macqueen A."/>
            <person name="Palacio-Mejia J."/>
            <person name="Plott C."/>
            <person name="Shakirov E."/>
            <person name="Shu S."/>
            <person name="Yoshinaga Y."/>
            <person name="Zane M."/>
            <person name="Rokhsar D."/>
            <person name="Grimwood J."/>
            <person name="Schmutz J."/>
            <person name="Juenger T."/>
        </authorList>
    </citation>
    <scope>NUCLEOTIDE SEQUENCE [LARGE SCALE GENOMIC DNA]</scope>
    <source>
        <strain evidence="2">FIL2</strain>
    </source>
</reference>
<proteinExistence type="predicted"/>